<gene>
    <name evidence="3" type="primary">LOC104603918</name>
</gene>
<protein>
    <submittedName>
        <fullName evidence="3">Cold and drought-regulated protein CORA-like</fullName>
    </submittedName>
</protein>
<organism evidence="2 3">
    <name type="scientific">Nelumbo nucifera</name>
    <name type="common">Sacred lotus</name>
    <dbReference type="NCBI Taxonomy" id="4432"/>
    <lineage>
        <taxon>Eukaryota</taxon>
        <taxon>Viridiplantae</taxon>
        <taxon>Streptophyta</taxon>
        <taxon>Embryophyta</taxon>
        <taxon>Tracheophyta</taxon>
        <taxon>Spermatophyta</taxon>
        <taxon>Magnoliopsida</taxon>
        <taxon>Proteales</taxon>
        <taxon>Nelumbonaceae</taxon>
        <taxon>Nelumbo</taxon>
    </lineage>
</organism>
<dbReference type="OMA" id="WPWILRR"/>
<dbReference type="Pfam" id="PF07172">
    <property type="entry name" value="GRP"/>
    <property type="match status" value="1"/>
</dbReference>
<keyword evidence="1" id="KW-0732">Signal</keyword>
<feature type="signal peptide" evidence="1">
    <location>
        <begin position="1"/>
        <end position="24"/>
    </location>
</feature>
<dbReference type="KEGG" id="nnu:104603918"/>
<reference evidence="3" key="1">
    <citation type="submission" date="2025-08" db="UniProtKB">
        <authorList>
            <consortium name="RefSeq"/>
        </authorList>
    </citation>
    <scope>IDENTIFICATION</scope>
</reference>
<keyword evidence="2" id="KW-1185">Reference proteome</keyword>
<sequence length="134" mass="14964">MGSKICLPLSLLLVFLLISLTVAAKRSDKVIIEPKSEKAAKTYGISDAKYGDYGGGFSGYPAGGYGGYPGRGEFGGYLGGGYGGYPRVPRWISISGTWRIWRVPRWWVPGQRRVRRGLLSIWLLRWPWILRRGL</sequence>
<dbReference type="InParanoid" id="A0A1U8AGY1"/>
<feature type="chain" id="PRO_5010545579" evidence="1">
    <location>
        <begin position="25"/>
        <end position="134"/>
    </location>
</feature>
<dbReference type="GeneID" id="104603918"/>
<proteinExistence type="predicted"/>
<dbReference type="Proteomes" id="UP000189703">
    <property type="component" value="Unplaced"/>
</dbReference>
<dbReference type="AlphaFoldDB" id="A0A1U8AGY1"/>
<accession>A0A1U8AGY1</accession>
<evidence type="ECO:0000256" key="1">
    <source>
        <dbReference type="SAM" id="SignalP"/>
    </source>
</evidence>
<evidence type="ECO:0000313" key="3">
    <source>
        <dbReference type="RefSeq" id="XP_010266388.1"/>
    </source>
</evidence>
<name>A0A1U8AGY1_NELNU</name>
<dbReference type="InterPro" id="IPR010800">
    <property type="entry name" value="GRP"/>
</dbReference>
<dbReference type="PANTHER" id="PTHR37389">
    <property type="entry name" value="NODULIN-24"/>
    <property type="match status" value="1"/>
</dbReference>
<evidence type="ECO:0000313" key="2">
    <source>
        <dbReference type="Proteomes" id="UP000189703"/>
    </source>
</evidence>
<dbReference type="PANTHER" id="PTHR37389:SF16">
    <property type="entry name" value="GLYCINE-RICH CELL WALL STRUCTURAL PROTEIN"/>
    <property type="match status" value="1"/>
</dbReference>
<dbReference type="RefSeq" id="XP_010266388.1">
    <property type="nucleotide sequence ID" value="XM_010268086.2"/>
</dbReference>